<organism evidence="1 2">
    <name type="scientific">Argiope bruennichi</name>
    <name type="common">Wasp spider</name>
    <name type="synonym">Aranea bruennichi</name>
    <dbReference type="NCBI Taxonomy" id="94029"/>
    <lineage>
        <taxon>Eukaryota</taxon>
        <taxon>Metazoa</taxon>
        <taxon>Ecdysozoa</taxon>
        <taxon>Arthropoda</taxon>
        <taxon>Chelicerata</taxon>
        <taxon>Arachnida</taxon>
        <taxon>Araneae</taxon>
        <taxon>Araneomorphae</taxon>
        <taxon>Entelegynae</taxon>
        <taxon>Araneoidea</taxon>
        <taxon>Araneidae</taxon>
        <taxon>Argiope</taxon>
    </lineage>
</organism>
<dbReference type="EMBL" id="JABXBU010000011">
    <property type="protein sequence ID" value="KAF8790425.1"/>
    <property type="molecule type" value="Genomic_DNA"/>
</dbReference>
<protein>
    <submittedName>
        <fullName evidence="1">Uncharacterized protein</fullName>
    </submittedName>
</protein>
<dbReference type="AlphaFoldDB" id="A0A8T0FJ60"/>
<reference evidence="1" key="2">
    <citation type="submission" date="2020-06" db="EMBL/GenBank/DDBJ databases">
        <authorList>
            <person name="Sheffer M."/>
        </authorList>
    </citation>
    <scope>NUCLEOTIDE SEQUENCE</scope>
</reference>
<comment type="caution">
    <text evidence="1">The sequence shown here is derived from an EMBL/GenBank/DDBJ whole genome shotgun (WGS) entry which is preliminary data.</text>
</comment>
<sequence length="95" mass="10703">MRTMNVLQVFKTTIFAIGNAPFKWNANLSWRLGHGYLNVCMEIVGILSCKSTSVLKGVFRLPAKCSRSFNVTILPIWAIMHQNPSSILFQVFPSN</sequence>
<reference evidence="1" key="1">
    <citation type="journal article" date="2020" name="bioRxiv">
        <title>Chromosome-level reference genome of the European wasp spider Argiope bruennichi: a resource for studies on range expansion and evolutionary adaptation.</title>
        <authorList>
            <person name="Sheffer M.M."/>
            <person name="Hoppe A."/>
            <person name="Krehenwinkel H."/>
            <person name="Uhl G."/>
            <person name="Kuss A.W."/>
            <person name="Jensen L."/>
            <person name="Jensen C."/>
            <person name="Gillespie R.G."/>
            <person name="Hoff K.J."/>
            <person name="Prost S."/>
        </authorList>
    </citation>
    <scope>NUCLEOTIDE SEQUENCE</scope>
</reference>
<evidence type="ECO:0000313" key="2">
    <source>
        <dbReference type="Proteomes" id="UP000807504"/>
    </source>
</evidence>
<name>A0A8T0FJ60_ARGBR</name>
<accession>A0A8T0FJ60</accession>
<gene>
    <name evidence="1" type="ORF">HNY73_005447</name>
</gene>
<dbReference type="Proteomes" id="UP000807504">
    <property type="component" value="Unassembled WGS sequence"/>
</dbReference>
<proteinExistence type="predicted"/>
<evidence type="ECO:0000313" key="1">
    <source>
        <dbReference type="EMBL" id="KAF8790425.1"/>
    </source>
</evidence>
<keyword evidence="2" id="KW-1185">Reference proteome</keyword>